<dbReference type="Proteomes" id="UP000594454">
    <property type="component" value="Chromosome 4"/>
</dbReference>
<protein>
    <submittedName>
        <fullName evidence="1">Uncharacterized protein</fullName>
    </submittedName>
</protein>
<proteinExistence type="predicted"/>
<gene>
    <name evidence="1" type="ORF">HERILL_LOCUS11808</name>
</gene>
<dbReference type="InParanoid" id="A0A7R8YY99"/>
<dbReference type="AlphaFoldDB" id="A0A7R8YY99"/>
<evidence type="ECO:0000313" key="2">
    <source>
        <dbReference type="Proteomes" id="UP000594454"/>
    </source>
</evidence>
<organism evidence="1 2">
    <name type="scientific">Hermetia illucens</name>
    <name type="common">Black soldier fly</name>
    <dbReference type="NCBI Taxonomy" id="343691"/>
    <lineage>
        <taxon>Eukaryota</taxon>
        <taxon>Metazoa</taxon>
        <taxon>Ecdysozoa</taxon>
        <taxon>Arthropoda</taxon>
        <taxon>Hexapoda</taxon>
        <taxon>Insecta</taxon>
        <taxon>Pterygota</taxon>
        <taxon>Neoptera</taxon>
        <taxon>Endopterygota</taxon>
        <taxon>Diptera</taxon>
        <taxon>Brachycera</taxon>
        <taxon>Stratiomyomorpha</taxon>
        <taxon>Stratiomyidae</taxon>
        <taxon>Hermetiinae</taxon>
        <taxon>Hermetia</taxon>
    </lineage>
</organism>
<accession>A0A7R8YY99</accession>
<keyword evidence="2" id="KW-1185">Reference proteome</keyword>
<sequence length="74" mass="7877">MIAQYLTTHSPKRFLGIVLPSSVNAVRLEVIQHTTPKLAAAVVPVQASLAKGILWPTKLLYGLPNSLSPGSCVL</sequence>
<reference evidence="1 2" key="1">
    <citation type="submission" date="2020-11" db="EMBL/GenBank/DDBJ databases">
        <authorList>
            <person name="Wallbank WR R."/>
            <person name="Pardo Diaz C."/>
            <person name="Kozak K."/>
            <person name="Martin S."/>
            <person name="Jiggins C."/>
            <person name="Moest M."/>
            <person name="Warren A I."/>
            <person name="Generalovic N T."/>
            <person name="Byers J.R.P. K."/>
            <person name="Montejo-Kovacevich G."/>
            <person name="Yen C E."/>
        </authorList>
    </citation>
    <scope>NUCLEOTIDE SEQUENCE [LARGE SCALE GENOMIC DNA]</scope>
</reference>
<dbReference type="EMBL" id="LR899012">
    <property type="protein sequence ID" value="CAD7089240.1"/>
    <property type="molecule type" value="Genomic_DNA"/>
</dbReference>
<name>A0A7R8YY99_HERIL</name>
<evidence type="ECO:0000313" key="1">
    <source>
        <dbReference type="EMBL" id="CAD7089240.1"/>
    </source>
</evidence>